<proteinExistence type="predicted"/>
<name>A0A8B7NT50_HYAAZ</name>
<keyword evidence="1" id="KW-1185">Reference proteome</keyword>
<accession>A0A8B7NT50</accession>
<dbReference type="Gene3D" id="1.10.533.10">
    <property type="entry name" value="Death Domain, Fas"/>
    <property type="match status" value="1"/>
</dbReference>
<protein>
    <submittedName>
        <fullName evidence="2">Uncharacterized protein LOC108673583</fullName>
    </submittedName>
</protein>
<evidence type="ECO:0000313" key="2">
    <source>
        <dbReference type="RefSeq" id="XP_018016924.1"/>
    </source>
</evidence>
<reference evidence="2" key="1">
    <citation type="submission" date="2025-08" db="UniProtKB">
        <authorList>
            <consortium name="RefSeq"/>
        </authorList>
    </citation>
    <scope>IDENTIFICATION</scope>
    <source>
        <tissue evidence="2">Whole organism</tissue>
    </source>
</reference>
<dbReference type="InterPro" id="IPR011029">
    <property type="entry name" value="DEATH-like_dom_sf"/>
</dbReference>
<sequence>MTQICYEKLKEIFANHCHGVPMQSLQHCMHRIAERHLLSHNDLLPLRAIHDCYQPEELLQLLEKWALLSPSKIEILKQFYDSLQDYDASIHDSIEHYQQSICNTRTCPCLSLPSLSQQQQFLPRPSSSRNEYSDSHVRPQLPEYYSKIVDYLSEELGRRWLDVGRRLPGMRNFVRDLQDDAKLNTKTKIITMLEELYGSTGSSATTVLLEALSACRLNRLCDELLCLLPS</sequence>
<dbReference type="Proteomes" id="UP000694843">
    <property type="component" value="Unplaced"/>
</dbReference>
<evidence type="ECO:0000313" key="1">
    <source>
        <dbReference type="Proteomes" id="UP000694843"/>
    </source>
</evidence>
<dbReference type="KEGG" id="hazt:108673583"/>
<dbReference type="RefSeq" id="XP_018016924.1">
    <property type="nucleotide sequence ID" value="XM_018161435.2"/>
</dbReference>
<organism evidence="1 2">
    <name type="scientific">Hyalella azteca</name>
    <name type="common">Amphipod</name>
    <dbReference type="NCBI Taxonomy" id="294128"/>
    <lineage>
        <taxon>Eukaryota</taxon>
        <taxon>Metazoa</taxon>
        <taxon>Ecdysozoa</taxon>
        <taxon>Arthropoda</taxon>
        <taxon>Crustacea</taxon>
        <taxon>Multicrustacea</taxon>
        <taxon>Malacostraca</taxon>
        <taxon>Eumalacostraca</taxon>
        <taxon>Peracarida</taxon>
        <taxon>Amphipoda</taxon>
        <taxon>Senticaudata</taxon>
        <taxon>Talitrida</taxon>
        <taxon>Talitroidea</taxon>
        <taxon>Hyalellidae</taxon>
        <taxon>Hyalella</taxon>
    </lineage>
</organism>
<dbReference type="OrthoDB" id="100767at2759"/>
<dbReference type="CDD" id="cd01670">
    <property type="entry name" value="Death"/>
    <property type="match status" value="1"/>
</dbReference>
<gene>
    <name evidence="2" type="primary">LOC108673583</name>
</gene>
<dbReference type="GeneID" id="108673583"/>
<dbReference type="AlphaFoldDB" id="A0A8B7NT50"/>